<dbReference type="AlphaFoldDB" id="J9DKD5"/>
<gene>
    <name evidence="1" type="ORF">EDEG_03671</name>
</gene>
<dbReference type="VEuPathDB" id="MicrosporidiaDB:EDEG_03671"/>
<dbReference type="HOGENOM" id="CLU_1503416_0_0_1"/>
<reference evidence="1 2" key="1">
    <citation type="submission" date="2011-08" db="EMBL/GenBank/DDBJ databases">
        <authorList>
            <person name="Liu Z.J."/>
            <person name="Shi F.L."/>
            <person name="Lu J.Q."/>
            <person name="Li M."/>
            <person name="Wang Z.L."/>
        </authorList>
    </citation>
    <scope>NUCLEOTIDE SEQUENCE [LARGE SCALE GENOMIC DNA]</scope>
    <source>
        <strain evidence="1 2">USNM 41457</strain>
    </source>
</reference>
<protein>
    <submittedName>
        <fullName evidence="1">Uncharacterized protein</fullName>
    </submittedName>
</protein>
<name>J9DKD5_EDHAE</name>
<organism evidence="1 2">
    <name type="scientific">Edhazardia aedis (strain USNM 41457)</name>
    <name type="common">Microsporidian parasite</name>
    <dbReference type="NCBI Taxonomy" id="1003232"/>
    <lineage>
        <taxon>Eukaryota</taxon>
        <taxon>Fungi</taxon>
        <taxon>Fungi incertae sedis</taxon>
        <taxon>Microsporidia</taxon>
        <taxon>Edhazardia</taxon>
    </lineage>
</organism>
<dbReference type="Proteomes" id="UP000003163">
    <property type="component" value="Unassembled WGS sequence"/>
</dbReference>
<evidence type="ECO:0000313" key="2">
    <source>
        <dbReference type="Proteomes" id="UP000003163"/>
    </source>
</evidence>
<reference evidence="2" key="2">
    <citation type="submission" date="2015-07" db="EMBL/GenBank/DDBJ databases">
        <title>Contrasting host-pathogen interactions and genome evolution in two generalist and specialist microsporidian pathogens of mosquitoes.</title>
        <authorList>
            <consortium name="The Broad Institute Genomics Platform"/>
            <consortium name="The Broad Institute Genome Sequencing Center for Infectious Disease"/>
            <person name="Cuomo C.A."/>
            <person name="Sanscrainte N.D."/>
            <person name="Goldberg J.M."/>
            <person name="Heiman D."/>
            <person name="Young S."/>
            <person name="Zeng Q."/>
            <person name="Becnel J.J."/>
            <person name="Birren B.W."/>
        </authorList>
    </citation>
    <scope>NUCLEOTIDE SEQUENCE [LARGE SCALE GENOMIC DNA]</scope>
    <source>
        <strain evidence="2">USNM 41457</strain>
    </source>
</reference>
<accession>J9DKD5</accession>
<evidence type="ECO:0000313" key="1">
    <source>
        <dbReference type="EMBL" id="EJW01842.1"/>
    </source>
</evidence>
<sequence>MFKLYLYIMNSLEKVFHDSSSSNYEVFDKNVHLSISPIDDEKHHLTYSTESGKFTFKRIGSYHFYEDTIKLEHILQPNGYYIKVGDSYLCFDGQEDPVPCTKKTRFSVWSLYHTGKATSICTSHPRKFYALNSDRDYCLSYNKKLSEIYHVLSDLYQAKIVLSDKENTKQLFFLDTSDF</sequence>
<proteinExistence type="predicted"/>
<keyword evidence="2" id="KW-1185">Reference proteome</keyword>
<comment type="caution">
    <text evidence="1">The sequence shown here is derived from an EMBL/GenBank/DDBJ whole genome shotgun (WGS) entry which is preliminary data.</text>
</comment>
<dbReference type="InParanoid" id="J9DKD5"/>
<dbReference type="EMBL" id="AFBI03000108">
    <property type="protein sequence ID" value="EJW01842.1"/>
    <property type="molecule type" value="Genomic_DNA"/>
</dbReference>